<dbReference type="AlphaFoldDB" id="A0A6P4Y5V5"/>
<dbReference type="Proteomes" id="UP000515135">
    <property type="component" value="Unplaced"/>
</dbReference>
<gene>
    <name evidence="4" type="primary">LOC109462034</name>
</gene>
<reference evidence="4" key="1">
    <citation type="submission" date="2025-08" db="UniProtKB">
        <authorList>
            <consortium name="RefSeq"/>
        </authorList>
    </citation>
    <scope>IDENTIFICATION</scope>
    <source>
        <tissue evidence="4">Gonad</tissue>
    </source>
</reference>
<organism evidence="3 4">
    <name type="scientific">Branchiostoma belcheri</name>
    <name type="common">Amphioxus</name>
    <dbReference type="NCBI Taxonomy" id="7741"/>
    <lineage>
        <taxon>Eukaryota</taxon>
        <taxon>Metazoa</taxon>
        <taxon>Chordata</taxon>
        <taxon>Cephalochordata</taxon>
        <taxon>Leptocardii</taxon>
        <taxon>Amphioxiformes</taxon>
        <taxon>Branchiostomatidae</taxon>
        <taxon>Branchiostoma</taxon>
    </lineage>
</organism>
<feature type="region of interest" description="Disordered" evidence="2">
    <location>
        <begin position="1"/>
        <end position="33"/>
    </location>
</feature>
<proteinExistence type="predicted"/>
<feature type="region of interest" description="Disordered" evidence="2">
    <location>
        <begin position="300"/>
        <end position="319"/>
    </location>
</feature>
<name>A0A6P4Y5V5_BRABE</name>
<sequence length="319" mass="37225">MSVYGDTGTGEADPTAKLLEGRDHPLHSVNRRKQAFADKYRSLKNDLDHMNEEYRLPMSRVPDDHKPLRGKVGVPGKKRVSILDGPIQEEDKSETILQLKVRKLQNNVKTTEGKFDDLVDEYNCNRKDIRMRANKPKPRSMAIVVYEDPRLNGDDNGYMAKSMMELRIQSLNKNIKEAEKGMDDLARESQFVRSAVAEDGNRYMRRQPDAMTEKDMLKFINHRVDVLDQKQRNLDRTYNRAEKGTNEVESKVQKAREMDQQVHESMKAAGHPVWHKRKTSKFLQAVQERGEIGYELDLSPRVPKYKQKQEMRKRRRMDL</sequence>
<evidence type="ECO:0000256" key="2">
    <source>
        <dbReference type="SAM" id="MobiDB-lite"/>
    </source>
</evidence>
<keyword evidence="3" id="KW-1185">Reference proteome</keyword>
<accession>A0A6P4Y5V5</accession>
<feature type="compositionally biased region" description="Basic residues" evidence="2">
    <location>
        <begin position="303"/>
        <end position="319"/>
    </location>
</feature>
<evidence type="ECO:0000256" key="1">
    <source>
        <dbReference type="SAM" id="Coils"/>
    </source>
</evidence>
<keyword evidence="1" id="KW-0175">Coiled coil</keyword>
<evidence type="ECO:0000313" key="3">
    <source>
        <dbReference type="Proteomes" id="UP000515135"/>
    </source>
</evidence>
<dbReference type="RefSeq" id="XP_019614087.1">
    <property type="nucleotide sequence ID" value="XM_019758528.1"/>
</dbReference>
<evidence type="ECO:0000313" key="4">
    <source>
        <dbReference type="RefSeq" id="XP_019614087.1"/>
    </source>
</evidence>
<protein>
    <submittedName>
        <fullName evidence="4">Uncharacterized protein LOC109462034</fullName>
    </submittedName>
</protein>
<dbReference type="GeneID" id="109462034"/>
<dbReference type="KEGG" id="bbel:109462034"/>
<dbReference type="OrthoDB" id="10010451at2759"/>
<feature type="coiled-coil region" evidence="1">
    <location>
        <begin position="161"/>
        <end position="188"/>
    </location>
</feature>